<keyword evidence="1" id="KW-0812">Transmembrane</keyword>
<proteinExistence type="predicted"/>
<name>A0A2N9L4U0_9BACT</name>
<evidence type="ECO:0000313" key="2">
    <source>
        <dbReference type="EMBL" id="SPE18312.1"/>
    </source>
</evidence>
<organism evidence="2 3">
    <name type="scientific">Candidatus Sulfuritelmatomonas gaucii</name>
    <dbReference type="NCBI Taxonomy" id="2043161"/>
    <lineage>
        <taxon>Bacteria</taxon>
        <taxon>Pseudomonadati</taxon>
        <taxon>Acidobacteriota</taxon>
        <taxon>Terriglobia</taxon>
        <taxon>Terriglobales</taxon>
        <taxon>Acidobacteriaceae</taxon>
        <taxon>Candidatus Sulfuritelmatomonas</taxon>
    </lineage>
</organism>
<dbReference type="Proteomes" id="UP000239735">
    <property type="component" value="Unassembled WGS sequence"/>
</dbReference>
<evidence type="ECO:0008006" key="4">
    <source>
        <dbReference type="Google" id="ProtNLM"/>
    </source>
</evidence>
<accession>A0A2N9L4U0</accession>
<reference evidence="3" key="1">
    <citation type="submission" date="2018-02" db="EMBL/GenBank/DDBJ databases">
        <authorList>
            <person name="Hausmann B."/>
        </authorList>
    </citation>
    <scope>NUCLEOTIDE SEQUENCE [LARGE SCALE GENOMIC DNA]</scope>
    <source>
        <strain evidence="3">Peat soil MAG SbA5</strain>
    </source>
</reference>
<protein>
    <recommendedName>
        <fullName evidence="4">Adenylate cyclase</fullName>
    </recommendedName>
</protein>
<evidence type="ECO:0000313" key="3">
    <source>
        <dbReference type="Proteomes" id="UP000239735"/>
    </source>
</evidence>
<keyword evidence="1" id="KW-0472">Membrane</keyword>
<dbReference type="OrthoDB" id="116228at2"/>
<gene>
    <name evidence="2" type="ORF">SBA5_150046</name>
</gene>
<evidence type="ECO:0000256" key="1">
    <source>
        <dbReference type="SAM" id="Phobius"/>
    </source>
</evidence>
<sequence>MALGLCMSPDPKDGANGLSTEACWKVLEGAAASPQLKRAARLREFLLYVGSKSIKEGTTDIHEQEIGQAVFGRRESYDTSQDNIVRVSATELRRRVDAYFASEGKGEPLIFEIPRGSYTPVFRVRAADTPPPESAPILDQASPDLASALATLRRTRLAVMFLSVVTILLAIACAVLWLQSRSLH</sequence>
<feature type="transmembrane region" description="Helical" evidence="1">
    <location>
        <begin position="157"/>
        <end position="178"/>
    </location>
</feature>
<dbReference type="EMBL" id="OKRB01000057">
    <property type="protein sequence ID" value="SPE18312.1"/>
    <property type="molecule type" value="Genomic_DNA"/>
</dbReference>
<keyword evidence="1" id="KW-1133">Transmembrane helix</keyword>
<dbReference type="AlphaFoldDB" id="A0A2N9L4U0"/>